<dbReference type="Gene3D" id="3.30.2020.30">
    <property type="match status" value="1"/>
</dbReference>
<dbReference type="HOGENOM" id="CLU_117841_0_1_5"/>
<dbReference type="PANTHER" id="PTHR35303">
    <property type="entry name" value="OS02G0197800 PROTEIN"/>
    <property type="match status" value="1"/>
</dbReference>
<reference evidence="4 5" key="1">
    <citation type="journal article" date="2008" name="Appl. Environ. Microbiol.">
        <title>Genomic insights into Mn(II) oxidation by the marine alphaproteobacterium Aurantimonas sp. strain SI85-9A1.</title>
        <authorList>
            <person name="Dick G.J."/>
            <person name="Podell S."/>
            <person name="Johnson H.A."/>
            <person name="Rivera-Espinoza Y."/>
            <person name="Bernier-Latmani R."/>
            <person name="McCarthy J.K."/>
            <person name="Torpey J.W."/>
            <person name="Clement B.G."/>
            <person name="Gaasterland T."/>
            <person name="Tebo B.M."/>
        </authorList>
    </citation>
    <scope>NUCLEOTIDE SEQUENCE [LARGE SCALE GENOMIC DNA]</scope>
    <source>
        <strain evidence="4 5">SI85-9A1</strain>
    </source>
</reference>
<keyword evidence="5" id="KW-1185">Reference proteome</keyword>
<dbReference type="BioCyc" id="AURANTIMONAS:SI859A1_02212-MONOMER"/>
<evidence type="ECO:0000313" key="5">
    <source>
        <dbReference type="Proteomes" id="UP000000321"/>
    </source>
</evidence>
<sequence length="121" mass="13415">MTDTVAPPQEIRVTPDRRTLMLVQAGGARQDLSAEMLRVMSPSAEVQGHSPDQRKTVGGKIDVAIASVAPVGNYAVRIGFDDGHDTGIFSWSYLAELFREKDTRWQAYLAELDAKGLRRER</sequence>
<comment type="caution">
    <text evidence="4">The sequence shown here is derived from an EMBL/GenBank/DDBJ whole genome shotgun (WGS) entry which is preliminary data.</text>
</comment>
<dbReference type="OrthoDB" id="9794178at2"/>
<dbReference type="PANTHER" id="PTHR35303:SF5">
    <property type="entry name" value="OS02G0197800 PROTEIN"/>
    <property type="match status" value="1"/>
</dbReference>
<dbReference type="InterPro" id="IPR010376">
    <property type="entry name" value="GBBH-like_N"/>
</dbReference>
<keyword evidence="1" id="KW-0479">Metal-binding</keyword>
<dbReference type="RefSeq" id="WP_009210036.1">
    <property type="nucleotide sequence ID" value="NZ_BBWP01000042.1"/>
</dbReference>
<protein>
    <recommendedName>
        <fullName evidence="3">Gamma-butyrobetaine hydroxylase-like N-terminal domain-containing protein</fullName>
    </recommendedName>
</protein>
<gene>
    <name evidence="4" type="ORF">SI859A1_02212</name>
</gene>
<evidence type="ECO:0000256" key="1">
    <source>
        <dbReference type="ARBA" id="ARBA00022723"/>
    </source>
</evidence>
<keyword evidence="2" id="KW-0408">Iron</keyword>
<feature type="domain" description="Gamma-butyrobetaine hydroxylase-like N-terminal" evidence="3">
    <location>
        <begin position="11"/>
        <end position="94"/>
    </location>
</feature>
<accession>Q1YMI5</accession>
<evidence type="ECO:0000256" key="2">
    <source>
        <dbReference type="ARBA" id="ARBA00023004"/>
    </source>
</evidence>
<dbReference type="AlphaFoldDB" id="Q1YMI5"/>
<dbReference type="Proteomes" id="UP000000321">
    <property type="component" value="Unassembled WGS sequence"/>
</dbReference>
<proteinExistence type="predicted"/>
<name>Q1YMI5_AURMS</name>
<dbReference type="GO" id="GO:0046872">
    <property type="term" value="F:metal ion binding"/>
    <property type="evidence" value="ECO:0007669"/>
    <property type="project" value="UniProtKB-KW"/>
</dbReference>
<dbReference type="InterPro" id="IPR038492">
    <property type="entry name" value="GBBH-like_N_sf"/>
</dbReference>
<evidence type="ECO:0000313" key="4">
    <source>
        <dbReference type="EMBL" id="EAS51396.1"/>
    </source>
</evidence>
<dbReference type="EMBL" id="AAPJ01000001">
    <property type="protein sequence ID" value="EAS51396.1"/>
    <property type="molecule type" value="Genomic_DNA"/>
</dbReference>
<evidence type="ECO:0000259" key="3">
    <source>
        <dbReference type="Pfam" id="PF06155"/>
    </source>
</evidence>
<organism evidence="4 5">
    <name type="scientific">Aurantimonas manganoxydans (strain ATCC BAA-1229 / DSM 21871 / SI85-9A1)</name>
    <dbReference type="NCBI Taxonomy" id="287752"/>
    <lineage>
        <taxon>Bacteria</taxon>
        <taxon>Pseudomonadati</taxon>
        <taxon>Pseudomonadota</taxon>
        <taxon>Alphaproteobacteria</taxon>
        <taxon>Hyphomicrobiales</taxon>
        <taxon>Aurantimonadaceae</taxon>
        <taxon>Aurantimonas</taxon>
    </lineage>
</organism>
<dbReference type="Pfam" id="PF06155">
    <property type="entry name" value="GBBH-like_N"/>
    <property type="match status" value="1"/>
</dbReference>